<dbReference type="NCBIfam" id="TIGR02100">
    <property type="entry name" value="glgX_debranch"/>
    <property type="match status" value="1"/>
</dbReference>
<dbReference type="InterPro" id="IPR004193">
    <property type="entry name" value="Glyco_hydro_13_N"/>
</dbReference>
<feature type="region of interest" description="Disordered" evidence="4">
    <location>
        <begin position="469"/>
        <end position="492"/>
    </location>
</feature>
<gene>
    <name evidence="6" type="primary">glgX</name>
    <name evidence="6" type="ORF">QCN29_00260</name>
</gene>
<comment type="caution">
    <text evidence="6">The sequence shown here is derived from an EMBL/GenBank/DDBJ whole genome shotgun (WGS) entry which is preliminary data.</text>
</comment>
<evidence type="ECO:0000256" key="4">
    <source>
        <dbReference type="SAM" id="MobiDB-lite"/>
    </source>
</evidence>
<name>A0ABT6HG33_9ACTN</name>
<dbReference type="InterPro" id="IPR013780">
    <property type="entry name" value="Glyco_hydro_b"/>
</dbReference>
<keyword evidence="2" id="KW-0378">Hydrolase</keyword>
<dbReference type="Gene3D" id="2.60.40.10">
    <property type="entry name" value="Immunoglobulins"/>
    <property type="match status" value="1"/>
</dbReference>
<dbReference type="RefSeq" id="WP_279925380.1">
    <property type="nucleotide sequence ID" value="NZ_JARWBG010000001.1"/>
</dbReference>
<evidence type="ECO:0000256" key="2">
    <source>
        <dbReference type="ARBA" id="ARBA00022801"/>
    </source>
</evidence>
<organism evidence="6 7">
    <name type="scientific">Streptomyces chengmaiensis</name>
    <dbReference type="NCBI Taxonomy" id="3040919"/>
    <lineage>
        <taxon>Bacteria</taxon>
        <taxon>Bacillati</taxon>
        <taxon>Actinomycetota</taxon>
        <taxon>Actinomycetes</taxon>
        <taxon>Kitasatosporales</taxon>
        <taxon>Streptomycetaceae</taxon>
        <taxon>Streptomyces</taxon>
    </lineage>
</organism>
<dbReference type="SMART" id="SM00642">
    <property type="entry name" value="Aamy"/>
    <property type="match status" value="1"/>
</dbReference>
<protein>
    <submittedName>
        <fullName evidence="6">Glycogen debranching protein GlgX</fullName>
    </submittedName>
</protein>
<keyword evidence="7" id="KW-1185">Reference proteome</keyword>
<dbReference type="InterPro" id="IPR017853">
    <property type="entry name" value="GH"/>
</dbReference>
<sequence length="706" mass="78501">MPLGARYRVGPDGVAGTNFALWSGGAEAVEVCLFDDGGGETRLPLTELTHEVWHGFVPGVAPGQRYGFRVHGRWDPWTGARWNPAKLLLDPYARAVDGEFSLPVEVYGHVRDWPQQHVADTVRDERDSAPYVPKGVVVHDDDDWSDDRRPKTPWADSVIYELHVRGFTRRCPGIPEPLRGTYAGLAHPAAIGHLSALGVTAVELLPVHQFAHEDHLLRRGLKNHWGYNSIGYFAPHAAYSASGTRGQQVGEFKRMVRALHAAGIEVILDVVYNHTAEADQRGPTLSLRGIDNRGYYRLPSDARAYADYTGCGNTLHVVQPHVLRLITDSLRYWVTEMGVDGFRFDLAAALARSMHDVDMLSPFLAVIAQDPVLRRVKLIAEPWDVGSGGYQVGAFPPLWAEWNDRYRDAVRDFWRGALPDVRDLGYRLSGSSDLYAWGGRRPYASINFVTAHDGFTLRDLVSYAHKHNEANGEGNRDGTDDNRSWNCGVEGETEDPRVNALRRRQVRNLLTTLLLSTGVPMLVAGDEMGRTQGGNNNAYCQDNDIGWLDWSLLGRPGPRNLLELTRRLLALRHAHPVLRRRAFFTGRPQAPDGLRDLAWFTPHGAEMTERDWYAPSSSLALYLSGRDIPGRDARGAQVTDDSFLTILHAGEQPLDFLLPGPPWAQSYELVVDTSREDQAHAPGSVYPGGEAIEAPGRSVLLLRVRS</sequence>
<dbReference type="Proteomes" id="UP001223144">
    <property type="component" value="Unassembled WGS sequence"/>
</dbReference>
<keyword evidence="3" id="KW-0326">Glycosidase</keyword>
<dbReference type="Gene3D" id="3.20.20.80">
    <property type="entry name" value="Glycosidases"/>
    <property type="match status" value="1"/>
</dbReference>
<dbReference type="SUPFAM" id="SSF81296">
    <property type="entry name" value="E set domains"/>
    <property type="match status" value="1"/>
</dbReference>
<dbReference type="CDD" id="cd02856">
    <property type="entry name" value="E_set_GDE_Isoamylase_N"/>
    <property type="match status" value="1"/>
</dbReference>
<dbReference type="InterPro" id="IPR011837">
    <property type="entry name" value="Glycogen_debranch_GlgX"/>
</dbReference>
<dbReference type="InterPro" id="IPR013783">
    <property type="entry name" value="Ig-like_fold"/>
</dbReference>
<dbReference type="InterPro" id="IPR044505">
    <property type="entry name" value="GlgX_Isoamylase_N_E_set"/>
</dbReference>
<dbReference type="Gene3D" id="2.60.40.1180">
    <property type="entry name" value="Golgi alpha-mannosidase II"/>
    <property type="match status" value="1"/>
</dbReference>
<dbReference type="Pfam" id="PF02922">
    <property type="entry name" value="CBM_48"/>
    <property type="match status" value="1"/>
</dbReference>
<evidence type="ECO:0000259" key="5">
    <source>
        <dbReference type="SMART" id="SM00642"/>
    </source>
</evidence>
<evidence type="ECO:0000256" key="1">
    <source>
        <dbReference type="ARBA" id="ARBA00008061"/>
    </source>
</evidence>
<evidence type="ECO:0000313" key="6">
    <source>
        <dbReference type="EMBL" id="MDH2387242.1"/>
    </source>
</evidence>
<dbReference type="InterPro" id="IPR006047">
    <property type="entry name" value="GH13_cat_dom"/>
</dbReference>
<accession>A0ABT6HG33</accession>
<reference evidence="6 7" key="1">
    <citation type="submission" date="2023-04" db="EMBL/GenBank/DDBJ databases">
        <title>Streptomyces chengmaiensis sp. nov. isolated from the stem of mangrove plant in Hainan.</title>
        <authorList>
            <person name="Huang X."/>
            <person name="Zhou S."/>
            <person name="Chu X."/>
            <person name="Xie Y."/>
            <person name="Lin Y."/>
        </authorList>
    </citation>
    <scope>NUCLEOTIDE SEQUENCE [LARGE SCALE GENOMIC DNA]</scope>
    <source>
        <strain evidence="6 7">HNM0663</strain>
    </source>
</reference>
<feature type="compositionally biased region" description="Basic and acidic residues" evidence="4">
    <location>
        <begin position="469"/>
        <end position="483"/>
    </location>
</feature>
<evidence type="ECO:0000256" key="3">
    <source>
        <dbReference type="ARBA" id="ARBA00023295"/>
    </source>
</evidence>
<feature type="domain" description="Glycosyl hydrolase family 13 catalytic" evidence="5">
    <location>
        <begin position="161"/>
        <end position="572"/>
    </location>
</feature>
<dbReference type="InterPro" id="IPR014756">
    <property type="entry name" value="Ig_E-set"/>
</dbReference>
<dbReference type="PANTHER" id="PTHR43002">
    <property type="entry name" value="GLYCOGEN DEBRANCHING ENZYME"/>
    <property type="match status" value="1"/>
</dbReference>
<dbReference type="SUPFAM" id="SSF51011">
    <property type="entry name" value="Glycosyl hydrolase domain"/>
    <property type="match status" value="1"/>
</dbReference>
<dbReference type="EMBL" id="JARWBG010000001">
    <property type="protein sequence ID" value="MDH2387242.1"/>
    <property type="molecule type" value="Genomic_DNA"/>
</dbReference>
<evidence type="ECO:0000313" key="7">
    <source>
        <dbReference type="Proteomes" id="UP001223144"/>
    </source>
</evidence>
<dbReference type="CDD" id="cd11326">
    <property type="entry name" value="AmyAc_Glg_debranch"/>
    <property type="match status" value="1"/>
</dbReference>
<comment type="similarity">
    <text evidence="1">Belongs to the glycosyl hydrolase 13 family.</text>
</comment>
<proteinExistence type="inferred from homology"/>
<dbReference type="SUPFAM" id="SSF51445">
    <property type="entry name" value="(Trans)glycosidases"/>
    <property type="match status" value="1"/>
</dbReference>